<keyword evidence="3" id="KW-1185">Reference proteome</keyword>
<dbReference type="Proteomes" id="UP000194127">
    <property type="component" value="Unassembled WGS sequence"/>
</dbReference>
<proteinExistence type="predicted"/>
<name>A0A1X6MZT2_9APHY</name>
<dbReference type="RefSeq" id="XP_024338675.1">
    <property type="nucleotide sequence ID" value="XM_024485707.1"/>
</dbReference>
<reference evidence="2 3" key="1">
    <citation type="submission" date="2017-04" db="EMBL/GenBank/DDBJ databases">
        <title>Genome Sequence of the Model Brown-Rot Fungus Postia placenta SB12.</title>
        <authorList>
            <consortium name="DOE Joint Genome Institute"/>
            <person name="Gaskell J."/>
            <person name="Kersten P."/>
            <person name="Larrondo L.F."/>
            <person name="Canessa P."/>
            <person name="Martinez D."/>
            <person name="Hibbett D."/>
            <person name="Schmoll M."/>
            <person name="Kubicek C.P."/>
            <person name="Martinez A.T."/>
            <person name="Yadav J."/>
            <person name="Master E."/>
            <person name="Magnuson J.K."/>
            <person name="James T."/>
            <person name="Yaver D."/>
            <person name="Berka R."/>
            <person name="Labutti K."/>
            <person name="Lipzen A."/>
            <person name="Aerts A."/>
            <person name="Barry K."/>
            <person name="Henrissat B."/>
            <person name="Blanchette R."/>
            <person name="Grigoriev I."/>
            <person name="Cullen D."/>
        </authorList>
    </citation>
    <scope>NUCLEOTIDE SEQUENCE [LARGE SCALE GENOMIC DNA]</scope>
    <source>
        <strain evidence="2 3">MAD-698-R-SB12</strain>
    </source>
</reference>
<feature type="region of interest" description="Disordered" evidence="1">
    <location>
        <begin position="1"/>
        <end position="25"/>
    </location>
</feature>
<accession>A0A1X6MZT2</accession>
<feature type="non-terminal residue" evidence="2">
    <location>
        <position position="1"/>
    </location>
</feature>
<sequence length="64" mass="6758">RKLEGWGRPTDSHRSDGERGSNLRLGTSNILGRLCTLVRAQLVCAQHADAAPGAVDSDASISGR</sequence>
<organism evidence="2 3">
    <name type="scientific">Postia placenta MAD-698-R-SB12</name>
    <dbReference type="NCBI Taxonomy" id="670580"/>
    <lineage>
        <taxon>Eukaryota</taxon>
        <taxon>Fungi</taxon>
        <taxon>Dikarya</taxon>
        <taxon>Basidiomycota</taxon>
        <taxon>Agaricomycotina</taxon>
        <taxon>Agaricomycetes</taxon>
        <taxon>Polyporales</taxon>
        <taxon>Adustoporiaceae</taxon>
        <taxon>Rhodonia</taxon>
    </lineage>
</organism>
<protein>
    <submittedName>
        <fullName evidence="2">Uncharacterized protein</fullName>
    </submittedName>
</protein>
<evidence type="ECO:0000256" key="1">
    <source>
        <dbReference type="SAM" id="MobiDB-lite"/>
    </source>
</evidence>
<evidence type="ECO:0000313" key="2">
    <source>
        <dbReference type="EMBL" id="OSX61881.1"/>
    </source>
</evidence>
<dbReference type="EMBL" id="KZ110598">
    <property type="protein sequence ID" value="OSX61881.1"/>
    <property type="molecule type" value="Genomic_DNA"/>
</dbReference>
<feature type="compositionally biased region" description="Basic and acidic residues" evidence="1">
    <location>
        <begin position="1"/>
        <end position="21"/>
    </location>
</feature>
<gene>
    <name evidence="2" type="ORF">POSPLADRAFT_1144550</name>
</gene>
<evidence type="ECO:0000313" key="3">
    <source>
        <dbReference type="Proteomes" id="UP000194127"/>
    </source>
</evidence>
<dbReference type="GeneID" id="36330656"/>
<dbReference type="AlphaFoldDB" id="A0A1X6MZT2"/>